<keyword evidence="4" id="KW-1185">Reference proteome</keyword>
<reference evidence="3 4" key="1">
    <citation type="submission" date="2020-08" db="EMBL/GenBank/DDBJ databases">
        <title>Genomic Encyclopedia of Type Strains, Phase IV (KMG-IV): sequencing the most valuable type-strain genomes for metagenomic binning, comparative biology and taxonomic classification.</title>
        <authorList>
            <person name="Goeker M."/>
        </authorList>
    </citation>
    <scope>NUCLEOTIDE SEQUENCE [LARGE SCALE GENOMIC DNA]</scope>
    <source>
        <strain evidence="3 4">DSM 29568</strain>
    </source>
</reference>
<proteinExistence type="predicted"/>
<name>A0A840ESD2_9FLAO</name>
<dbReference type="EMBL" id="JACIFO010000011">
    <property type="protein sequence ID" value="MBB4119880.1"/>
    <property type="molecule type" value="Genomic_DNA"/>
</dbReference>
<dbReference type="InterPro" id="IPR029063">
    <property type="entry name" value="SAM-dependent_MTases_sf"/>
</dbReference>
<organism evidence="3 4">
    <name type="scientific">Mesonia hippocampi</name>
    <dbReference type="NCBI Taxonomy" id="1628250"/>
    <lineage>
        <taxon>Bacteria</taxon>
        <taxon>Pseudomonadati</taxon>
        <taxon>Bacteroidota</taxon>
        <taxon>Flavobacteriia</taxon>
        <taxon>Flavobacteriales</taxon>
        <taxon>Flavobacteriaceae</taxon>
        <taxon>Mesonia</taxon>
    </lineage>
</organism>
<accession>A0A840ESD2</accession>
<evidence type="ECO:0000313" key="3">
    <source>
        <dbReference type="EMBL" id="MBB4119880.1"/>
    </source>
</evidence>
<keyword evidence="1" id="KW-0808">Transferase</keyword>
<dbReference type="GO" id="GO:0016740">
    <property type="term" value="F:transferase activity"/>
    <property type="evidence" value="ECO:0007669"/>
    <property type="project" value="UniProtKB-KW"/>
</dbReference>
<dbReference type="Gene3D" id="3.40.50.150">
    <property type="entry name" value="Vaccinia Virus protein VP39"/>
    <property type="match status" value="1"/>
</dbReference>
<gene>
    <name evidence="3" type="ORF">GGR32_002191</name>
</gene>
<dbReference type="RefSeq" id="WP_343066443.1">
    <property type="nucleotide sequence ID" value="NZ_JACIFO010000011.1"/>
</dbReference>
<dbReference type="InterPro" id="IPR041698">
    <property type="entry name" value="Methyltransf_25"/>
</dbReference>
<evidence type="ECO:0000256" key="1">
    <source>
        <dbReference type="ARBA" id="ARBA00022679"/>
    </source>
</evidence>
<dbReference type="CDD" id="cd02440">
    <property type="entry name" value="AdoMet_MTases"/>
    <property type="match status" value="1"/>
</dbReference>
<evidence type="ECO:0000259" key="2">
    <source>
        <dbReference type="Pfam" id="PF13649"/>
    </source>
</evidence>
<comment type="caution">
    <text evidence="3">The sequence shown here is derived from an EMBL/GenBank/DDBJ whole genome shotgun (WGS) entry which is preliminary data.</text>
</comment>
<protein>
    <recommendedName>
        <fullName evidence="2">Methyltransferase domain-containing protein</fullName>
    </recommendedName>
</protein>
<dbReference type="SUPFAM" id="SSF53335">
    <property type="entry name" value="S-adenosyl-L-methionine-dependent methyltransferases"/>
    <property type="match status" value="1"/>
</dbReference>
<dbReference type="AlphaFoldDB" id="A0A840ESD2"/>
<dbReference type="PANTHER" id="PTHR43861:SF3">
    <property type="entry name" value="PUTATIVE (AFU_ORTHOLOGUE AFUA_2G14390)-RELATED"/>
    <property type="match status" value="1"/>
</dbReference>
<dbReference type="PANTHER" id="PTHR43861">
    <property type="entry name" value="TRANS-ACONITATE 2-METHYLTRANSFERASE-RELATED"/>
    <property type="match status" value="1"/>
</dbReference>
<sequence>MKEKIMDAWTEKWNTKFSTEEYAYGKTPNLYLAEKLENLPVGKILCGAEGEGRNAVYAAKKGWEVAAFDISEEGRKKAMRLAKENQVEIDYKNGLLPTLGYKPQRFDAIALIYAHFPKNIRETYHKLLDTYLKSGGYIILEAFRVGHEAYQKVNPNVGGPQQKDFLLSDKELKETFSNYEIIELLETETMLNEGDGHIGKGGVVRFLGKKM</sequence>
<dbReference type="Proteomes" id="UP000553034">
    <property type="component" value="Unassembled WGS sequence"/>
</dbReference>
<feature type="domain" description="Methyltransferase" evidence="2">
    <location>
        <begin position="48"/>
        <end position="136"/>
    </location>
</feature>
<evidence type="ECO:0000313" key="4">
    <source>
        <dbReference type="Proteomes" id="UP000553034"/>
    </source>
</evidence>
<dbReference type="Pfam" id="PF13649">
    <property type="entry name" value="Methyltransf_25"/>
    <property type="match status" value="1"/>
</dbReference>